<dbReference type="EMBL" id="CAXIEN010000078">
    <property type="protein sequence ID" value="CAL1274677.1"/>
    <property type="molecule type" value="Genomic_DNA"/>
</dbReference>
<dbReference type="Proteomes" id="UP001497382">
    <property type="component" value="Unassembled WGS sequence"/>
</dbReference>
<organism evidence="1 2">
    <name type="scientific">Larinioides sclopetarius</name>
    <dbReference type="NCBI Taxonomy" id="280406"/>
    <lineage>
        <taxon>Eukaryota</taxon>
        <taxon>Metazoa</taxon>
        <taxon>Ecdysozoa</taxon>
        <taxon>Arthropoda</taxon>
        <taxon>Chelicerata</taxon>
        <taxon>Arachnida</taxon>
        <taxon>Araneae</taxon>
        <taxon>Araneomorphae</taxon>
        <taxon>Entelegynae</taxon>
        <taxon>Araneoidea</taxon>
        <taxon>Araneidae</taxon>
        <taxon>Larinioides</taxon>
    </lineage>
</organism>
<dbReference type="AlphaFoldDB" id="A0AAV1ZVY4"/>
<name>A0AAV1ZVY4_9ARAC</name>
<sequence length="67" mass="7325">MPTETRKVHTPFTTLMDVLDVSNTLLMPMDSVPPSRPTSPEPLPAPQQLLSLPVLMLDQLPLSLSST</sequence>
<accession>A0AAV1ZVY4</accession>
<comment type="caution">
    <text evidence="1">The sequence shown here is derived from an EMBL/GenBank/DDBJ whole genome shotgun (WGS) entry which is preliminary data.</text>
</comment>
<protein>
    <submittedName>
        <fullName evidence="1">Uncharacterized protein</fullName>
    </submittedName>
</protein>
<evidence type="ECO:0000313" key="2">
    <source>
        <dbReference type="Proteomes" id="UP001497382"/>
    </source>
</evidence>
<evidence type="ECO:0000313" key="1">
    <source>
        <dbReference type="EMBL" id="CAL1274677.1"/>
    </source>
</evidence>
<gene>
    <name evidence="1" type="ORF">LARSCL_LOCUS7597</name>
</gene>
<proteinExistence type="predicted"/>
<reference evidence="1 2" key="1">
    <citation type="submission" date="2024-04" db="EMBL/GenBank/DDBJ databases">
        <authorList>
            <person name="Rising A."/>
            <person name="Reimegard J."/>
            <person name="Sonavane S."/>
            <person name="Akerstrom W."/>
            <person name="Nylinder S."/>
            <person name="Hedman E."/>
            <person name="Kallberg Y."/>
        </authorList>
    </citation>
    <scope>NUCLEOTIDE SEQUENCE [LARGE SCALE GENOMIC DNA]</scope>
</reference>
<keyword evidence="2" id="KW-1185">Reference proteome</keyword>